<sequence length="261" mass="27331">MTEETTPPRRPLATFLRAAPEGTAAIDDAGDAPAGACLVETSPADGQHGEDPAVTGEASTAVLTPPPESDPAVVPFEDAVEAALPEPAGVEAPSFLRAAATPGTARPTPRWQWGLLGALALVLLLQILIADRATLAASASTRPLISGICTLLRCALPAWHEPAAFAMLSRDIRPVPGQPGALQVQASFRNDARWAQAWPALRLSLSDADGRVIGRRTLLPADYLGKGADPQARLEPGQSAQVSFRLREPAAATVAFNFEFQ</sequence>
<dbReference type="Pfam" id="PF11906">
    <property type="entry name" value="DUF3426"/>
    <property type="match status" value="1"/>
</dbReference>
<accession>A0A0R0AKK7</accession>
<keyword evidence="4" id="KW-1185">Reference proteome</keyword>
<proteinExistence type="predicted"/>
<organism evidence="3 4">
    <name type="scientific">Stenotrophomonas pictorum JCM 9942</name>
    <dbReference type="NCBI Taxonomy" id="1236960"/>
    <lineage>
        <taxon>Bacteria</taxon>
        <taxon>Pseudomonadati</taxon>
        <taxon>Pseudomonadota</taxon>
        <taxon>Gammaproteobacteria</taxon>
        <taxon>Lysobacterales</taxon>
        <taxon>Lysobacteraceae</taxon>
        <taxon>Stenotrophomonas</taxon>
    </lineage>
</organism>
<evidence type="ECO:0000256" key="2">
    <source>
        <dbReference type="SAM" id="Phobius"/>
    </source>
</evidence>
<evidence type="ECO:0000313" key="3">
    <source>
        <dbReference type="EMBL" id="KRG42158.1"/>
    </source>
</evidence>
<reference evidence="3 4" key="1">
    <citation type="submission" date="2015-10" db="EMBL/GenBank/DDBJ databases">
        <title>Genome sequencing and analysis of members of genus Stenotrophomonas.</title>
        <authorList>
            <person name="Patil P.P."/>
            <person name="Midha S."/>
            <person name="Patil P.B."/>
        </authorList>
    </citation>
    <scope>NUCLEOTIDE SEQUENCE [LARGE SCALE GENOMIC DNA]</scope>
    <source>
        <strain evidence="3 4">JCM 9942</strain>
    </source>
</reference>
<name>A0A0R0AKK7_9GAMM</name>
<evidence type="ECO:0000256" key="1">
    <source>
        <dbReference type="SAM" id="MobiDB-lite"/>
    </source>
</evidence>
<dbReference type="AlphaFoldDB" id="A0A0R0AKK7"/>
<keyword evidence="2" id="KW-0472">Membrane</keyword>
<feature type="compositionally biased region" description="Low complexity" evidence="1">
    <location>
        <begin position="25"/>
        <end position="36"/>
    </location>
</feature>
<protein>
    <recommendedName>
        <fullName evidence="5">DUF3426 domain-containing protein</fullName>
    </recommendedName>
</protein>
<dbReference type="EMBL" id="LLXS01000020">
    <property type="protein sequence ID" value="KRG42158.1"/>
    <property type="molecule type" value="Genomic_DNA"/>
</dbReference>
<feature type="region of interest" description="Disordered" evidence="1">
    <location>
        <begin position="25"/>
        <end position="56"/>
    </location>
</feature>
<evidence type="ECO:0008006" key="5">
    <source>
        <dbReference type="Google" id="ProtNLM"/>
    </source>
</evidence>
<feature type="transmembrane region" description="Helical" evidence="2">
    <location>
        <begin position="111"/>
        <end position="130"/>
    </location>
</feature>
<comment type="caution">
    <text evidence="3">The sequence shown here is derived from an EMBL/GenBank/DDBJ whole genome shotgun (WGS) entry which is preliminary data.</text>
</comment>
<evidence type="ECO:0000313" key="4">
    <source>
        <dbReference type="Proteomes" id="UP000050836"/>
    </source>
</evidence>
<gene>
    <name evidence="3" type="ORF">ARC78_09395</name>
</gene>
<dbReference type="InterPro" id="IPR021834">
    <property type="entry name" value="DUF3426"/>
</dbReference>
<dbReference type="Proteomes" id="UP000050836">
    <property type="component" value="Unassembled WGS sequence"/>
</dbReference>
<dbReference type="RefSeq" id="WP_057506043.1">
    <property type="nucleotide sequence ID" value="NZ_LLXS01000020.1"/>
</dbReference>
<keyword evidence="2" id="KW-0812">Transmembrane</keyword>
<keyword evidence="2" id="KW-1133">Transmembrane helix</keyword>